<keyword evidence="4" id="KW-1185">Reference proteome</keyword>
<protein>
    <submittedName>
        <fullName evidence="2 3">Uncharacterized protein</fullName>
    </submittedName>
</protein>
<feature type="region of interest" description="Disordered" evidence="1">
    <location>
        <begin position="304"/>
        <end position="344"/>
    </location>
</feature>
<feature type="region of interest" description="Disordered" evidence="1">
    <location>
        <begin position="363"/>
        <end position="396"/>
    </location>
</feature>
<dbReference type="EnsemblProtists" id="EKX48814">
    <property type="protein sequence ID" value="EKX48814"/>
    <property type="gene ID" value="GUITHDRAFT_105440"/>
</dbReference>
<accession>L1JL05</accession>
<dbReference type="RefSeq" id="XP_005835794.1">
    <property type="nucleotide sequence ID" value="XM_005835737.1"/>
</dbReference>
<evidence type="ECO:0000313" key="3">
    <source>
        <dbReference type="EnsemblProtists" id="EKX48814"/>
    </source>
</evidence>
<feature type="compositionally biased region" description="Basic and acidic residues" evidence="1">
    <location>
        <begin position="480"/>
        <end position="490"/>
    </location>
</feature>
<evidence type="ECO:0000256" key="1">
    <source>
        <dbReference type="SAM" id="MobiDB-lite"/>
    </source>
</evidence>
<proteinExistence type="predicted"/>
<feature type="compositionally biased region" description="Polar residues" evidence="1">
    <location>
        <begin position="117"/>
        <end position="128"/>
    </location>
</feature>
<dbReference type="EMBL" id="JH992984">
    <property type="protein sequence ID" value="EKX48814.1"/>
    <property type="molecule type" value="Genomic_DNA"/>
</dbReference>
<dbReference type="KEGG" id="gtt:GUITHDRAFT_105440"/>
<feature type="region of interest" description="Disordered" evidence="1">
    <location>
        <begin position="65"/>
        <end position="95"/>
    </location>
</feature>
<name>L1JL05_GUITC</name>
<dbReference type="Proteomes" id="UP000011087">
    <property type="component" value="Unassembled WGS sequence"/>
</dbReference>
<feature type="region of interest" description="Disordered" evidence="1">
    <location>
        <begin position="117"/>
        <end position="140"/>
    </location>
</feature>
<feature type="compositionally biased region" description="Basic and acidic residues" evidence="1">
    <location>
        <begin position="445"/>
        <end position="459"/>
    </location>
</feature>
<evidence type="ECO:0000313" key="4">
    <source>
        <dbReference type="Proteomes" id="UP000011087"/>
    </source>
</evidence>
<dbReference type="GeneID" id="17305347"/>
<feature type="region of interest" description="Disordered" evidence="1">
    <location>
        <begin position="423"/>
        <end position="490"/>
    </location>
</feature>
<sequence length="490" mass="53203">MRNWKEQFADKVSRSSCYVEELCGNRPCFVQANLGLGDGTRGFTALKPPKDLVLFDEFQCEDDDVSVSSSNSEESSESFSLNLSGGRDEAANTSSSSRQILADEYVFLTEERGSFSLQTGAPSVSQGEATGREEGQWGGATGAKVVEGGRELQSKEDRQQDMSIPADFAVHQSDRTPSYRAEGAVGGSARERRRQALPAAWRKGERLPHVMEAIRVNKENVNNNDREFAIPADVSVSAVPKDKGQAGGQQDGVARRLFSSLIEGERNVHVAVGSWSRESRGESSIPMDVQESAETIHHNLTLPSWPKEEWTGPTNEVGMKVGREGRSSRERAGNGFSRSSSSPSEVSFLDEIKSFLDRYRSDSQEERQLYSSHDSPRFLPAANVVGTSSLPSEGEEELELDVDGLILADLSISQDASLRLVTEQPAASAFSPPASSSAAGAGRQPEPHMVEAEDGRAEPPPRPPRPSRSRCCLVDAPAPDPDKQESTVMV</sequence>
<evidence type="ECO:0000313" key="2">
    <source>
        <dbReference type="EMBL" id="EKX48814.1"/>
    </source>
</evidence>
<dbReference type="AlphaFoldDB" id="L1JL05"/>
<reference evidence="4" key="2">
    <citation type="submission" date="2012-11" db="EMBL/GenBank/DDBJ databases">
        <authorList>
            <person name="Kuo A."/>
            <person name="Curtis B.A."/>
            <person name="Tanifuji G."/>
            <person name="Burki F."/>
            <person name="Gruber A."/>
            <person name="Irimia M."/>
            <person name="Maruyama S."/>
            <person name="Arias M.C."/>
            <person name="Ball S.G."/>
            <person name="Gile G.H."/>
            <person name="Hirakawa Y."/>
            <person name="Hopkins J.F."/>
            <person name="Rensing S.A."/>
            <person name="Schmutz J."/>
            <person name="Symeonidi A."/>
            <person name="Elias M."/>
            <person name="Eveleigh R.J."/>
            <person name="Herman E.K."/>
            <person name="Klute M.J."/>
            <person name="Nakayama T."/>
            <person name="Obornik M."/>
            <person name="Reyes-Prieto A."/>
            <person name="Armbrust E.V."/>
            <person name="Aves S.J."/>
            <person name="Beiko R.G."/>
            <person name="Coutinho P."/>
            <person name="Dacks J.B."/>
            <person name="Durnford D.G."/>
            <person name="Fast N.M."/>
            <person name="Green B.R."/>
            <person name="Grisdale C."/>
            <person name="Hempe F."/>
            <person name="Henrissat B."/>
            <person name="Hoppner M.P."/>
            <person name="Ishida K.-I."/>
            <person name="Kim E."/>
            <person name="Koreny L."/>
            <person name="Kroth P.G."/>
            <person name="Liu Y."/>
            <person name="Malik S.-B."/>
            <person name="Maier U.G."/>
            <person name="McRose D."/>
            <person name="Mock T."/>
            <person name="Neilson J.A."/>
            <person name="Onodera N.T."/>
            <person name="Poole A.M."/>
            <person name="Pritham E.J."/>
            <person name="Richards T.A."/>
            <person name="Rocap G."/>
            <person name="Roy S.W."/>
            <person name="Sarai C."/>
            <person name="Schaack S."/>
            <person name="Shirato S."/>
            <person name="Slamovits C.H."/>
            <person name="Spencer D.F."/>
            <person name="Suzuki S."/>
            <person name="Worden A.Z."/>
            <person name="Zauner S."/>
            <person name="Barry K."/>
            <person name="Bell C."/>
            <person name="Bharti A.K."/>
            <person name="Crow J.A."/>
            <person name="Grimwood J."/>
            <person name="Kramer R."/>
            <person name="Lindquist E."/>
            <person name="Lucas S."/>
            <person name="Salamov A."/>
            <person name="McFadden G.I."/>
            <person name="Lane C.E."/>
            <person name="Keeling P.J."/>
            <person name="Gray M.W."/>
            <person name="Grigoriev I.V."/>
            <person name="Archibald J.M."/>
        </authorList>
    </citation>
    <scope>NUCLEOTIDE SEQUENCE</scope>
    <source>
        <strain evidence="4">CCMP2712</strain>
    </source>
</reference>
<organism evidence="2">
    <name type="scientific">Guillardia theta (strain CCMP2712)</name>
    <name type="common">Cryptophyte</name>
    <dbReference type="NCBI Taxonomy" id="905079"/>
    <lineage>
        <taxon>Eukaryota</taxon>
        <taxon>Cryptophyceae</taxon>
        <taxon>Pyrenomonadales</taxon>
        <taxon>Geminigeraceae</taxon>
        <taxon>Guillardia</taxon>
    </lineage>
</organism>
<feature type="compositionally biased region" description="Low complexity" evidence="1">
    <location>
        <begin position="66"/>
        <end position="84"/>
    </location>
</feature>
<dbReference type="HOGENOM" id="CLU_557185_0_0_1"/>
<feature type="compositionally biased region" description="Low complexity" evidence="1">
    <location>
        <begin position="425"/>
        <end position="442"/>
    </location>
</feature>
<feature type="compositionally biased region" description="Basic and acidic residues" evidence="1">
    <location>
        <begin position="321"/>
        <end position="332"/>
    </location>
</feature>
<gene>
    <name evidence="2" type="ORF">GUITHDRAFT_105440</name>
</gene>
<dbReference type="PaxDb" id="55529-EKX48814"/>
<reference evidence="2 4" key="1">
    <citation type="journal article" date="2012" name="Nature">
        <title>Algal genomes reveal evolutionary mosaicism and the fate of nucleomorphs.</title>
        <authorList>
            <consortium name="DOE Joint Genome Institute"/>
            <person name="Curtis B.A."/>
            <person name="Tanifuji G."/>
            <person name="Burki F."/>
            <person name="Gruber A."/>
            <person name="Irimia M."/>
            <person name="Maruyama S."/>
            <person name="Arias M.C."/>
            <person name="Ball S.G."/>
            <person name="Gile G.H."/>
            <person name="Hirakawa Y."/>
            <person name="Hopkins J.F."/>
            <person name="Kuo A."/>
            <person name="Rensing S.A."/>
            <person name="Schmutz J."/>
            <person name="Symeonidi A."/>
            <person name="Elias M."/>
            <person name="Eveleigh R.J."/>
            <person name="Herman E.K."/>
            <person name="Klute M.J."/>
            <person name="Nakayama T."/>
            <person name="Obornik M."/>
            <person name="Reyes-Prieto A."/>
            <person name="Armbrust E.V."/>
            <person name="Aves S.J."/>
            <person name="Beiko R.G."/>
            <person name="Coutinho P."/>
            <person name="Dacks J.B."/>
            <person name="Durnford D.G."/>
            <person name="Fast N.M."/>
            <person name="Green B.R."/>
            <person name="Grisdale C.J."/>
            <person name="Hempel F."/>
            <person name="Henrissat B."/>
            <person name="Hoppner M.P."/>
            <person name="Ishida K."/>
            <person name="Kim E."/>
            <person name="Koreny L."/>
            <person name="Kroth P.G."/>
            <person name="Liu Y."/>
            <person name="Malik S.B."/>
            <person name="Maier U.G."/>
            <person name="McRose D."/>
            <person name="Mock T."/>
            <person name="Neilson J.A."/>
            <person name="Onodera N.T."/>
            <person name="Poole A.M."/>
            <person name="Pritham E.J."/>
            <person name="Richards T.A."/>
            <person name="Rocap G."/>
            <person name="Roy S.W."/>
            <person name="Sarai C."/>
            <person name="Schaack S."/>
            <person name="Shirato S."/>
            <person name="Slamovits C.H."/>
            <person name="Spencer D.F."/>
            <person name="Suzuki S."/>
            <person name="Worden A.Z."/>
            <person name="Zauner S."/>
            <person name="Barry K."/>
            <person name="Bell C."/>
            <person name="Bharti A.K."/>
            <person name="Crow J.A."/>
            <person name="Grimwood J."/>
            <person name="Kramer R."/>
            <person name="Lindquist E."/>
            <person name="Lucas S."/>
            <person name="Salamov A."/>
            <person name="McFadden G.I."/>
            <person name="Lane C.E."/>
            <person name="Keeling P.J."/>
            <person name="Gray M.W."/>
            <person name="Grigoriev I.V."/>
            <person name="Archibald J.M."/>
        </authorList>
    </citation>
    <scope>NUCLEOTIDE SEQUENCE</scope>
    <source>
        <strain evidence="2 4">CCMP2712</strain>
    </source>
</reference>
<reference evidence="3" key="3">
    <citation type="submission" date="2015-06" db="UniProtKB">
        <authorList>
            <consortium name="EnsemblProtists"/>
        </authorList>
    </citation>
    <scope>IDENTIFICATION</scope>
</reference>